<keyword evidence="1" id="KW-0496">Mitochondrion</keyword>
<keyword evidence="2" id="KW-0732">Signal</keyword>
<dbReference type="InterPro" id="IPR019166">
    <property type="entry name" value="MIC26/MIC27"/>
</dbReference>
<dbReference type="GO" id="GO:0061617">
    <property type="term" value="C:MICOS complex"/>
    <property type="evidence" value="ECO:0007669"/>
    <property type="project" value="UniProtKB-UniRule"/>
</dbReference>
<name>A0A8H7XVC5_PSICU</name>
<proteinExistence type="predicted"/>
<reference evidence="3" key="1">
    <citation type="submission" date="2021-02" db="EMBL/GenBank/DDBJ databases">
        <title>Psilocybe cubensis genome.</title>
        <authorList>
            <person name="Mckernan K.J."/>
            <person name="Crawford S."/>
            <person name="Trippe A."/>
            <person name="Kane L.T."/>
            <person name="Mclaughlin S."/>
        </authorList>
    </citation>
    <scope>NUCLEOTIDE SEQUENCE [LARGE SCALE GENOMIC DNA]</scope>
    <source>
        <strain evidence="3">MGC-MH-2018</strain>
    </source>
</reference>
<feature type="chain" id="PRO_5034172641" description="MICOS complex subunit" evidence="2">
    <location>
        <begin position="20"/>
        <end position="263"/>
    </location>
</feature>
<evidence type="ECO:0000256" key="1">
    <source>
        <dbReference type="RuleBase" id="RU363021"/>
    </source>
</evidence>
<dbReference type="GO" id="GO:0042407">
    <property type="term" value="P:cristae formation"/>
    <property type="evidence" value="ECO:0007669"/>
    <property type="project" value="InterPro"/>
</dbReference>
<sequence length="263" mass="28898">MTMTVLVLVLVLPRRAILSATVAGTAVGIHDPQKLSIYPAPTPDIVLVESPSALEREIGVVRRHAMRAYDDAHAHVQGWVSKWIGVEHAVENRVKSIISPEESMTPNLLYVGVATLTGSILGRNRLLPTRLLLPPLFLIASADYLLPKTTSNLRAYLGGLEDAYFPAVAEKHEIAKAHAGMTWERVKEATESGRERVREGARGAVDWVQEATGLKLRETLGWGGRGVVEQVKEVGEGKVEEVVKPVEKKVDEVEKKEDVKRLV</sequence>
<dbReference type="PANTHER" id="PTHR28268:SF1">
    <property type="entry name" value="MICOS SUBUNIT MIC26"/>
    <property type="match status" value="1"/>
</dbReference>
<dbReference type="PANTHER" id="PTHR28268">
    <property type="entry name" value="MICOS SUBUNIT MIC26"/>
    <property type="match status" value="1"/>
</dbReference>
<accession>A0A8H7XVC5</accession>
<dbReference type="AlphaFoldDB" id="A0A8H7XVC5"/>
<dbReference type="InterPro" id="IPR033181">
    <property type="entry name" value="Mic26_fungi"/>
</dbReference>
<dbReference type="GO" id="GO:0044284">
    <property type="term" value="C:mitochondrial crista junction"/>
    <property type="evidence" value="ECO:0007669"/>
    <property type="project" value="TreeGrafter"/>
</dbReference>
<evidence type="ECO:0000313" key="3">
    <source>
        <dbReference type="EMBL" id="KAG5167528.1"/>
    </source>
</evidence>
<comment type="subunit">
    <text evidence="1">Component of the mitochondrial contact site and cristae organizing system (MICOS) complex.</text>
</comment>
<dbReference type="EMBL" id="JAFIQS010000007">
    <property type="protein sequence ID" value="KAG5167528.1"/>
    <property type="molecule type" value="Genomic_DNA"/>
</dbReference>
<dbReference type="Pfam" id="PF09769">
    <property type="entry name" value="ApoO"/>
    <property type="match status" value="1"/>
</dbReference>
<feature type="signal peptide" evidence="2">
    <location>
        <begin position="1"/>
        <end position="19"/>
    </location>
</feature>
<gene>
    <name evidence="3" type="ORF">JR316_007879</name>
</gene>
<comment type="caution">
    <text evidence="3">The sequence shown here is derived from an EMBL/GenBank/DDBJ whole genome shotgun (WGS) entry which is preliminary data.</text>
</comment>
<keyword evidence="1" id="KW-0472">Membrane</keyword>
<comment type="function">
    <text evidence="1">Component of the MICOS complex, a large protein complex of the mitochondrial inner membrane that plays crucial roles in the maintenance of crista junctions, inner membrane architecture, and formation of contact sites to the outer membrane.</text>
</comment>
<organism evidence="3">
    <name type="scientific">Psilocybe cubensis</name>
    <name type="common">Psychedelic mushroom</name>
    <name type="synonym">Stropharia cubensis</name>
    <dbReference type="NCBI Taxonomy" id="181762"/>
    <lineage>
        <taxon>Eukaryota</taxon>
        <taxon>Fungi</taxon>
        <taxon>Dikarya</taxon>
        <taxon>Basidiomycota</taxon>
        <taxon>Agaricomycotina</taxon>
        <taxon>Agaricomycetes</taxon>
        <taxon>Agaricomycetidae</taxon>
        <taxon>Agaricales</taxon>
        <taxon>Agaricineae</taxon>
        <taxon>Strophariaceae</taxon>
        <taxon>Psilocybe</taxon>
    </lineage>
</organism>
<evidence type="ECO:0000256" key="2">
    <source>
        <dbReference type="SAM" id="SignalP"/>
    </source>
</evidence>
<comment type="subcellular location">
    <subcellularLocation>
        <location evidence="1">Mitochondrion inner membrane</location>
    </subcellularLocation>
</comment>
<protein>
    <recommendedName>
        <fullName evidence="1">MICOS complex subunit</fullName>
    </recommendedName>
</protein>
<keyword evidence="1" id="KW-0999">Mitochondrion inner membrane</keyword>